<evidence type="ECO:0000256" key="3">
    <source>
        <dbReference type="SAM" id="MobiDB-lite"/>
    </source>
</evidence>
<keyword evidence="5" id="KW-1185">Reference proteome</keyword>
<dbReference type="RefSeq" id="XP_064728031.1">
    <property type="nucleotide sequence ID" value="XM_064875767.1"/>
</dbReference>
<dbReference type="PANTHER" id="PTHR12610">
    <property type="entry name" value="SINGLE STRANDED DNA BINDING PROTEIN"/>
    <property type="match status" value="1"/>
</dbReference>
<feature type="compositionally biased region" description="Polar residues" evidence="3">
    <location>
        <begin position="427"/>
        <end position="437"/>
    </location>
</feature>
<comment type="caution">
    <text evidence="4">The sequence shown here is derived from an EMBL/GenBank/DDBJ whole genome shotgun (WGS) entry which is preliminary data.</text>
</comment>
<protein>
    <recommendedName>
        <fullName evidence="6">LisH domain-containing protein</fullName>
    </recommendedName>
</protein>
<feature type="compositionally biased region" description="Low complexity" evidence="3">
    <location>
        <begin position="641"/>
        <end position="660"/>
    </location>
</feature>
<dbReference type="PANTHER" id="PTHR12610:SF12">
    <property type="entry name" value="SEQUENCE-SPECIFIC SINGLE-STRANDED DNA-BINDING PROTEIN, ISOFORM D"/>
    <property type="match status" value="1"/>
</dbReference>
<keyword evidence="2" id="KW-0539">Nucleus</keyword>
<evidence type="ECO:0000256" key="2">
    <source>
        <dbReference type="ARBA" id="ARBA00023242"/>
    </source>
</evidence>
<organism evidence="4 5">
    <name type="scientific">Knufia obscura</name>
    <dbReference type="NCBI Taxonomy" id="1635080"/>
    <lineage>
        <taxon>Eukaryota</taxon>
        <taxon>Fungi</taxon>
        <taxon>Dikarya</taxon>
        <taxon>Ascomycota</taxon>
        <taxon>Pezizomycotina</taxon>
        <taxon>Eurotiomycetes</taxon>
        <taxon>Chaetothyriomycetidae</taxon>
        <taxon>Chaetothyriales</taxon>
        <taxon>Trichomeriaceae</taxon>
        <taxon>Knufia</taxon>
    </lineage>
</organism>
<feature type="region of interest" description="Disordered" evidence="3">
    <location>
        <begin position="220"/>
        <end position="273"/>
    </location>
</feature>
<evidence type="ECO:0000256" key="1">
    <source>
        <dbReference type="ARBA" id="ARBA00004123"/>
    </source>
</evidence>
<feature type="compositionally biased region" description="Low complexity" evidence="3">
    <location>
        <begin position="520"/>
        <end position="536"/>
    </location>
</feature>
<proteinExistence type="predicted"/>
<dbReference type="EMBL" id="JAVHJV010000009">
    <property type="protein sequence ID" value="KAK5939941.1"/>
    <property type="molecule type" value="Genomic_DNA"/>
</dbReference>
<evidence type="ECO:0000313" key="4">
    <source>
        <dbReference type="EMBL" id="KAK5939941.1"/>
    </source>
</evidence>
<dbReference type="Proteomes" id="UP001334248">
    <property type="component" value="Unassembled WGS sequence"/>
</dbReference>
<evidence type="ECO:0000313" key="5">
    <source>
        <dbReference type="Proteomes" id="UP001334248"/>
    </source>
</evidence>
<gene>
    <name evidence="4" type="ORF">PMZ80_007359</name>
</gene>
<feature type="compositionally biased region" description="Basic and acidic residues" evidence="3">
    <location>
        <begin position="96"/>
        <end position="111"/>
    </location>
</feature>
<accession>A0ABR0RH42</accession>
<comment type="subcellular location">
    <subcellularLocation>
        <location evidence="1">Nucleus</location>
    </subcellularLocation>
</comment>
<reference evidence="4 5" key="1">
    <citation type="journal article" date="2023" name="Res Sq">
        <title>Genomic and morphological characterization of Knufia obscura isolated from the Mars 2020 spacecraft assembly facility.</title>
        <authorList>
            <person name="Chander A.M."/>
            <person name="Teixeira M.M."/>
            <person name="Singh N.K."/>
            <person name="Williams M.P."/>
            <person name="Parker C.W."/>
            <person name="Leo P."/>
            <person name="Stajich J.E."/>
            <person name="Torok T."/>
            <person name="Tighe S."/>
            <person name="Mason C.E."/>
            <person name="Venkateswaran K."/>
        </authorList>
    </citation>
    <scope>NUCLEOTIDE SEQUENCE [LARGE SCALE GENOMIC DNA]</scope>
    <source>
        <strain evidence="4 5">CCFEE 5817</strain>
    </source>
</reference>
<evidence type="ECO:0008006" key="6">
    <source>
        <dbReference type="Google" id="ProtNLM"/>
    </source>
</evidence>
<dbReference type="GeneID" id="90000808"/>
<feature type="region of interest" description="Disordered" evidence="3">
    <location>
        <begin position="67"/>
        <end position="113"/>
    </location>
</feature>
<feature type="region of interest" description="Disordered" evidence="3">
    <location>
        <begin position="481"/>
        <end position="680"/>
    </location>
</feature>
<sequence>MSMTTMNPAAGGPVGGGMMMMNNGSPAVNAGMNSSDPMRMSLNTYIYDYLLKNGHFEIARSITRDDKFEFQQGPKTSPGRRKDGEINGDGGDGMDMDQKDDVPDELPRPRGWEGSQGNGFLFEWFSIFSDLFAAHRGGGKQNGSVNPAAAQYLLHEKNNQRLRESIQNQNMNRPGMNQAMMQRMNGAMNGNMQGKGVTPQQAAMMQQRKAMAMQQQQQMNREGAEGEINGVRPGTPAAGDDGGSPSKRPRIDNGQPAFNNGMMQNGRPGGVPGAQQQGMMIQAGFNPQMNPQFQRNGAMPPKGMQVSIVRDAIRGKADYDQGGMPNGMMNMGNGGSPMMQGMNQFPEGMQMDYMNQRNMAAGQPNMQQGGGAQSGNHALQDYQMQLMLLEQQNKKRLMMARQEQHENNPHAGGPMPGVNMPPAGMSPSGSRTGTSPNPGEMKRNPAIGGLPGSPSAGEAMAGRSPAAMNFMNNIPGQDFNAGMFMGKDGQMMGGPQGMRPPTSDMGAMRQQGGRPGQFPGGQPMQQQGSQAGQQMGTPGQREMPPPQAPAGGNNTRGNQGASPAANAPPTPSQSNKANPKTKKGAAKDDNKRQRPAKKGSAANAPTSDENPPATPTPSTPITPNNPGAMNQNNKGQPGLPQGNQVQNNQAMQMNQQMPQNDFGQLNFGETTGGADPQFNLDFSTLENADVLENFDFDSFLNTSADDTFNVDIGADFGEFGMGQDQ</sequence>
<name>A0ABR0RH42_9EURO</name>
<feature type="region of interest" description="Disordered" evidence="3">
    <location>
        <begin position="406"/>
        <end position="461"/>
    </location>
</feature>